<evidence type="ECO:0000256" key="1">
    <source>
        <dbReference type="ARBA" id="ARBA00022723"/>
    </source>
</evidence>
<dbReference type="InterPro" id="IPR036972">
    <property type="entry name" value="Cyt_c_oxidase_su5b_sf"/>
</dbReference>
<gene>
    <name evidence="4" type="ORF">AB1Y20_018303</name>
</gene>
<dbReference type="Proteomes" id="UP001515480">
    <property type="component" value="Unassembled WGS sequence"/>
</dbReference>
<dbReference type="AlphaFoldDB" id="A0AB34JRV2"/>
<feature type="region of interest" description="Disordered" evidence="3">
    <location>
        <begin position="20"/>
        <end position="40"/>
    </location>
</feature>
<accession>A0AB34JRV2</accession>
<protein>
    <submittedName>
        <fullName evidence="4">Uncharacterized protein</fullName>
    </submittedName>
</protein>
<dbReference type="EMBL" id="JBGBPQ010000006">
    <property type="protein sequence ID" value="KAL1523359.1"/>
    <property type="molecule type" value="Genomic_DNA"/>
</dbReference>
<dbReference type="InterPro" id="IPR002124">
    <property type="entry name" value="Cyt_c_oxidase_su5b"/>
</dbReference>
<keyword evidence="5" id="KW-1185">Reference proteome</keyword>
<dbReference type="SUPFAM" id="SSF57802">
    <property type="entry name" value="Rubredoxin-like"/>
    <property type="match status" value="1"/>
</dbReference>
<evidence type="ECO:0000256" key="3">
    <source>
        <dbReference type="SAM" id="MobiDB-lite"/>
    </source>
</evidence>
<proteinExistence type="predicted"/>
<dbReference type="Gene3D" id="2.60.11.10">
    <property type="entry name" value="Cytochrome c oxidase, subunit Vb"/>
    <property type="match status" value="1"/>
</dbReference>
<keyword evidence="2" id="KW-0862">Zinc</keyword>
<name>A0AB34JRV2_PRYPA</name>
<feature type="compositionally biased region" description="Low complexity" evidence="3">
    <location>
        <begin position="20"/>
        <end position="37"/>
    </location>
</feature>
<dbReference type="GO" id="GO:0005740">
    <property type="term" value="C:mitochondrial envelope"/>
    <property type="evidence" value="ECO:0007669"/>
    <property type="project" value="InterPro"/>
</dbReference>
<dbReference type="PANTHER" id="PTHR10122:SF0">
    <property type="entry name" value="CYTOCHROME C OXIDASE SUBUNIT 5B, ISOFORM A-RELATED"/>
    <property type="match status" value="1"/>
</dbReference>
<organism evidence="4 5">
    <name type="scientific">Prymnesium parvum</name>
    <name type="common">Toxic golden alga</name>
    <dbReference type="NCBI Taxonomy" id="97485"/>
    <lineage>
        <taxon>Eukaryota</taxon>
        <taxon>Haptista</taxon>
        <taxon>Haptophyta</taxon>
        <taxon>Prymnesiophyceae</taxon>
        <taxon>Prymnesiales</taxon>
        <taxon>Prymnesiaceae</taxon>
        <taxon>Prymnesium</taxon>
    </lineage>
</organism>
<dbReference type="GO" id="GO:0045277">
    <property type="term" value="C:respiratory chain complex IV"/>
    <property type="evidence" value="ECO:0007669"/>
    <property type="project" value="InterPro"/>
</dbReference>
<keyword evidence="1" id="KW-0479">Metal-binding</keyword>
<dbReference type="PANTHER" id="PTHR10122">
    <property type="entry name" value="CYTOCHROME C OXIDASE SUBUNIT 5B, MITOCHONDRIAL"/>
    <property type="match status" value="1"/>
</dbReference>
<comment type="caution">
    <text evidence="4">The sequence shown here is derived from an EMBL/GenBank/DDBJ whole genome shotgun (WGS) entry which is preliminary data.</text>
</comment>
<dbReference type="GO" id="GO:0006123">
    <property type="term" value="P:mitochondrial electron transport, cytochrome c to oxygen"/>
    <property type="evidence" value="ECO:0007669"/>
    <property type="project" value="InterPro"/>
</dbReference>
<sequence>MLPLRSARMLPLRAMRLPPARALATPPKSSEPSELPSGVIVHNDDMATGMERKEIDQTPDIFWSREPIIGPKGTKEKPAIIPSFNTSRVVGLETEQGVIWFKLDKGPLHYVAGQYFKLHQIEG</sequence>
<evidence type="ECO:0000313" key="5">
    <source>
        <dbReference type="Proteomes" id="UP001515480"/>
    </source>
</evidence>
<dbReference type="GO" id="GO:0046872">
    <property type="term" value="F:metal ion binding"/>
    <property type="evidence" value="ECO:0007669"/>
    <property type="project" value="UniProtKB-KW"/>
</dbReference>
<evidence type="ECO:0000313" key="4">
    <source>
        <dbReference type="EMBL" id="KAL1523359.1"/>
    </source>
</evidence>
<reference evidence="4 5" key="1">
    <citation type="journal article" date="2024" name="Science">
        <title>Giant polyketide synthase enzymes in the biosynthesis of giant marine polyether toxins.</title>
        <authorList>
            <person name="Fallon T.R."/>
            <person name="Shende V.V."/>
            <person name="Wierzbicki I.H."/>
            <person name="Pendleton A.L."/>
            <person name="Watervoot N.F."/>
            <person name="Auber R.P."/>
            <person name="Gonzalez D.J."/>
            <person name="Wisecaver J.H."/>
            <person name="Moore B.S."/>
        </authorList>
    </citation>
    <scope>NUCLEOTIDE SEQUENCE [LARGE SCALE GENOMIC DNA]</scope>
    <source>
        <strain evidence="4 5">12B1</strain>
    </source>
</reference>
<evidence type="ECO:0000256" key="2">
    <source>
        <dbReference type="ARBA" id="ARBA00022833"/>
    </source>
</evidence>